<gene>
    <name evidence="4" type="ORF">D9619_007832</name>
</gene>
<dbReference type="EMBL" id="JAACJJ010000057">
    <property type="protein sequence ID" value="KAF5310832.1"/>
    <property type="molecule type" value="Genomic_DNA"/>
</dbReference>
<dbReference type="PROSITE" id="PS00028">
    <property type="entry name" value="ZINC_FINGER_C2H2_1"/>
    <property type="match status" value="1"/>
</dbReference>
<evidence type="ECO:0000259" key="3">
    <source>
        <dbReference type="PROSITE" id="PS50157"/>
    </source>
</evidence>
<feature type="compositionally biased region" description="Polar residues" evidence="2">
    <location>
        <begin position="139"/>
        <end position="149"/>
    </location>
</feature>
<feature type="region of interest" description="Disordered" evidence="2">
    <location>
        <begin position="347"/>
        <end position="367"/>
    </location>
</feature>
<evidence type="ECO:0000313" key="5">
    <source>
        <dbReference type="Proteomes" id="UP000567179"/>
    </source>
</evidence>
<keyword evidence="1" id="KW-0863">Zinc-finger</keyword>
<evidence type="ECO:0000256" key="1">
    <source>
        <dbReference type="PROSITE-ProRule" id="PRU00042"/>
    </source>
</evidence>
<feature type="compositionally biased region" description="Low complexity" evidence="2">
    <location>
        <begin position="150"/>
        <end position="161"/>
    </location>
</feature>
<feature type="region of interest" description="Disordered" evidence="2">
    <location>
        <begin position="217"/>
        <end position="281"/>
    </location>
</feature>
<evidence type="ECO:0000313" key="4">
    <source>
        <dbReference type="EMBL" id="KAF5310832.1"/>
    </source>
</evidence>
<organism evidence="4 5">
    <name type="scientific">Psilocybe cf. subviscida</name>
    <dbReference type="NCBI Taxonomy" id="2480587"/>
    <lineage>
        <taxon>Eukaryota</taxon>
        <taxon>Fungi</taxon>
        <taxon>Dikarya</taxon>
        <taxon>Basidiomycota</taxon>
        <taxon>Agaricomycotina</taxon>
        <taxon>Agaricomycetes</taxon>
        <taxon>Agaricomycetidae</taxon>
        <taxon>Agaricales</taxon>
        <taxon>Agaricineae</taxon>
        <taxon>Strophariaceae</taxon>
        <taxon>Psilocybe</taxon>
    </lineage>
</organism>
<feature type="compositionally biased region" description="Acidic residues" evidence="2">
    <location>
        <begin position="268"/>
        <end position="277"/>
    </location>
</feature>
<dbReference type="InterPro" id="IPR013087">
    <property type="entry name" value="Znf_C2H2_type"/>
</dbReference>
<keyword evidence="1" id="KW-0862">Zinc</keyword>
<dbReference type="GO" id="GO:0008270">
    <property type="term" value="F:zinc ion binding"/>
    <property type="evidence" value="ECO:0007669"/>
    <property type="project" value="UniProtKB-KW"/>
</dbReference>
<dbReference type="PROSITE" id="PS50157">
    <property type="entry name" value="ZINC_FINGER_C2H2_2"/>
    <property type="match status" value="1"/>
</dbReference>
<feature type="compositionally biased region" description="Basic residues" evidence="2">
    <location>
        <begin position="348"/>
        <end position="359"/>
    </location>
</feature>
<dbReference type="SUPFAM" id="SSF57667">
    <property type="entry name" value="beta-beta-alpha zinc fingers"/>
    <property type="match status" value="1"/>
</dbReference>
<feature type="compositionally biased region" description="Acidic residues" evidence="2">
    <location>
        <begin position="123"/>
        <end position="133"/>
    </location>
</feature>
<protein>
    <recommendedName>
        <fullName evidence="3">C2H2-type domain-containing protein</fullName>
    </recommendedName>
</protein>
<dbReference type="SMART" id="SM00355">
    <property type="entry name" value="ZnF_C2H2"/>
    <property type="match status" value="2"/>
</dbReference>
<accession>A0A8H5ATP7</accession>
<feature type="domain" description="C2H2-type" evidence="3">
    <location>
        <begin position="332"/>
        <end position="358"/>
    </location>
</feature>
<dbReference type="AlphaFoldDB" id="A0A8H5ATP7"/>
<dbReference type="OrthoDB" id="3176823at2759"/>
<reference evidence="4 5" key="1">
    <citation type="journal article" date="2020" name="ISME J.">
        <title>Uncovering the hidden diversity of litter-decomposition mechanisms in mushroom-forming fungi.</title>
        <authorList>
            <person name="Floudas D."/>
            <person name="Bentzer J."/>
            <person name="Ahren D."/>
            <person name="Johansson T."/>
            <person name="Persson P."/>
            <person name="Tunlid A."/>
        </authorList>
    </citation>
    <scope>NUCLEOTIDE SEQUENCE [LARGE SCALE GENOMIC DNA]</scope>
    <source>
        <strain evidence="4 5">CBS 101986</strain>
    </source>
</reference>
<dbReference type="InterPro" id="IPR036236">
    <property type="entry name" value="Znf_C2H2_sf"/>
</dbReference>
<feature type="region of interest" description="Disordered" evidence="2">
    <location>
        <begin position="123"/>
        <end position="163"/>
    </location>
</feature>
<evidence type="ECO:0000256" key="2">
    <source>
        <dbReference type="SAM" id="MobiDB-lite"/>
    </source>
</evidence>
<comment type="caution">
    <text evidence="4">The sequence shown here is derived from an EMBL/GenBank/DDBJ whole genome shotgun (WGS) entry which is preliminary data.</text>
</comment>
<feature type="compositionally biased region" description="Low complexity" evidence="2">
    <location>
        <begin position="252"/>
        <end position="267"/>
    </location>
</feature>
<name>A0A8H5ATP7_9AGAR</name>
<dbReference type="Gene3D" id="3.30.160.60">
    <property type="entry name" value="Classic Zinc Finger"/>
    <property type="match status" value="1"/>
</dbReference>
<keyword evidence="5" id="KW-1185">Reference proteome</keyword>
<proteinExistence type="predicted"/>
<sequence length="367" mass="40651">MHYEPVSFKPLLFVPTTFNEDPSTGIASLDKYIGANPSIDYKPAANIRGKLLHMGADANCPPTIKGDIQKFNEYCQRLSRLFLESPPSWTQSPDVSFLENLPPAVEAPGIIEHTLSGHEITADDELSDGEGIPDDSMPQELSNELGQQEESGSVDLSAASSSDDDELDAYMEYLYPDTSLQRSQIDWQPLPQVSYASEPVYFINPFAPSEIIEPIEPFGSFEPPEPSSSMKRPYTSKVVSTSRKKARKDYPSVSVSASSSSFSSSEFEGNDAADDILSEYPPGHSRSAFRKDLCKDGGFKYTCRKCPDFSTRATGDMRRHMESLAHKPKKDHICKYPKCGGSFTRKDALKRHQQSKKHLSSVVGVEN</sequence>
<dbReference type="Proteomes" id="UP000567179">
    <property type="component" value="Unassembled WGS sequence"/>
</dbReference>
<keyword evidence="1" id="KW-0479">Metal-binding</keyword>